<dbReference type="PANTHER" id="PTHR31460">
    <property type="match status" value="1"/>
</dbReference>
<name>A0ABX1BAI6_9ACTN</name>
<feature type="chain" id="PRO_5045264040" evidence="1">
    <location>
        <begin position="30"/>
        <end position="324"/>
    </location>
</feature>
<keyword evidence="3" id="KW-1185">Reference proteome</keyword>
<proteinExistence type="predicted"/>
<organism evidence="2 3">
    <name type="scientific">Nonomuraea composti</name>
    <dbReference type="NCBI Taxonomy" id="2720023"/>
    <lineage>
        <taxon>Bacteria</taxon>
        <taxon>Bacillati</taxon>
        <taxon>Actinomycetota</taxon>
        <taxon>Actinomycetes</taxon>
        <taxon>Streptosporangiales</taxon>
        <taxon>Streptosporangiaceae</taxon>
        <taxon>Nonomuraea</taxon>
    </lineage>
</organism>
<evidence type="ECO:0000256" key="1">
    <source>
        <dbReference type="SAM" id="SignalP"/>
    </source>
</evidence>
<dbReference type="RefSeq" id="WP_168015963.1">
    <property type="nucleotide sequence ID" value="NZ_JAATEP010000032.1"/>
</dbReference>
<accession>A0ABX1BAI6</accession>
<dbReference type="Proteomes" id="UP000696294">
    <property type="component" value="Unassembled WGS sequence"/>
</dbReference>
<dbReference type="Gene3D" id="2.120.10.30">
    <property type="entry name" value="TolB, C-terminal domain"/>
    <property type="match status" value="1"/>
</dbReference>
<comment type="caution">
    <text evidence="2">The sequence shown here is derived from an EMBL/GenBank/DDBJ whole genome shotgun (WGS) entry which is preliminary data.</text>
</comment>
<gene>
    <name evidence="2" type="ORF">HCN51_36150</name>
</gene>
<dbReference type="PANTHER" id="PTHR31460:SF3">
    <property type="entry name" value="MESOCENTIN"/>
    <property type="match status" value="1"/>
</dbReference>
<dbReference type="InterPro" id="IPR053224">
    <property type="entry name" value="Sensory_adhesion_molecule"/>
</dbReference>
<dbReference type="InterPro" id="IPR011042">
    <property type="entry name" value="6-blade_b-propeller_TolB-like"/>
</dbReference>
<protein>
    <submittedName>
        <fullName evidence="2">SMP-30/gluconolactonase/LRE family protein</fullName>
    </submittedName>
</protein>
<evidence type="ECO:0000313" key="3">
    <source>
        <dbReference type="Proteomes" id="UP000696294"/>
    </source>
</evidence>
<dbReference type="SUPFAM" id="SSF63829">
    <property type="entry name" value="Calcium-dependent phosphotriesterase"/>
    <property type="match status" value="1"/>
</dbReference>
<sequence>METLRRWRVTAATALTAVLAGVSAGPAHADPRRYTFSYTIAGERVFPEGVVADQARGVFYVSSAYDGTIYRGRAGHQRLEVFLPGGADGRTQAQGLRLDPRGRLYVAGGATGQMWVYDTRTRSLVRRFDTGLREDVLVNDVALDPAGNAYFTDSRTPVLWRLPAGQIRPSATPASAERFLDLTRTTVRYQEGFNLNGIALAPGRRSLLTVQSNTGKLFAIALPGGRVTEVPVEQGPLTGGDGLTFTGKRLVVTRSAPDRLDTLTLGTVKARVVHSYTDTTFRFPTTAALLYNRLLVVNAQLDQDPDGQPELPFSVSAVPLEKLG</sequence>
<evidence type="ECO:0000313" key="2">
    <source>
        <dbReference type="EMBL" id="NJP94808.1"/>
    </source>
</evidence>
<dbReference type="EMBL" id="JAATEP010000032">
    <property type="protein sequence ID" value="NJP94808.1"/>
    <property type="molecule type" value="Genomic_DNA"/>
</dbReference>
<feature type="signal peptide" evidence="1">
    <location>
        <begin position="1"/>
        <end position="29"/>
    </location>
</feature>
<keyword evidence="1" id="KW-0732">Signal</keyword>
<reference evidence="2 3" key="1">
    <citation type="submission" date="2020-03" db="EMBL/GenBank/DDBJ databases">
        <title>WGS of actinomycetes isolated from Thailand.</title>
        <authorList>
            <person name="Thawai C."/>
        </authorList>
    </citation>
    <scope>NUCLEOTIDE SEQUENCE [LARGE SCALE GENOMIC DNA]</scope>
    <source>
        <strain evidence="2 3">FMUSA5-5</strain>
    </source>
</reference>